<feature type="binding site" evidence="6">
    <location>
        <position position="467"/>
    </location>
    <ligand>
        <name>hydrogencarbonate</name>
        <dbReference type="ChEBI" id="CHEBI:17544"/>
        <label>1</label>
    </ligand>
</feature>
<dbReference type="SMART" id="SM00094">
    <property type="entry name" value="TR_FER"/>
    <property type="match status" value="2"/>
</dbReference>
<feature type="binding site" evidence="7">
    <location>
        <position position="87"/>
    </location>
    <ligand>
        <name>Fe(3+)</name>
        <dbReference type="ChEBI" id="CHEBI:29034"/>
        <label>1</label>
    </ligand>
</feature>
<feature type="disulfide bond" evidence="8">
    <location>
        <begin position="155"/>
        <end position="178"/>
    </location>
</feature>
<feature type="domain" description="Transferrin-like" evidence="9">
    <location>
        <begin position="1"/>
        <end position="336"/>
    </location>
</feature>
<feature type="binding site" evidence="6">
    <location>
        <position position="120"/>
    </location>
    <ligand>
        <name>hydrogencarbonate</name>
        <dbReference type="ChEBI" id="CHEBI:17544"/>
        <label>1</label>
    </ligand>
</feature>
<evidence type="ECO:0000256" key="4">
    <source>
        <dbReference type="ARBA" id="ARBA00023157"/>
    </source>
</evidence>
<name>A0AAD9NLZ7_RIDPI</name>
<dbReference type="SUPFAM" id="SSF53850">
    <property type="entry name" value="Periplasmic binding protein-like II"/>
    <property type="match status" value="2"/>
</dbReference>
<evidence type="ECO:0000256" key="6">
    <source>
        <dbReference type="PIRSR" id="PIRSR002549-2"/>
    </source>
</evidence>
<feature type="disulfide bond" evidence="8">
    <location>
        <begin position="112"/>
        <end position="201"/>
    </location>
</feature>
<evidence type="ECO:0000313" key="10">
    <source>
        <dbReference type="EMBL" id="KAK2174910.1"/>
    </source>
</evidence>
<evidence type="ECO:0000256" key="7">
    <source>
        <dbReference type="PIRSR" id="PIRSR002549-3"/>
    </source>
</evidence>
<evidence type="ECO:0000259" key="9">
    <source>
        <dbReference type="PROSITE" id="PS51408"/>
    </source>
</evidence>
<reference evidence="10" key="1">
    <citation type="journal article" date="2023" name="Mol. Biol. Evol.">
        <title>Third-Generation Sequencing Reveals the Adaptive Role of the Epigenome in Three Deep-Sea Polychaetes.</title>
        <authorList>
            <person name="Perez M."/>
            <person name="Aroh O."/>
            <person name="Sun Y."/>
            <person name="Lan Y."/>
            <person name="Juniper S.K."/>
            <person name="Young C.R."/>
            <person name="Angers B."/>
            <person name="Qian P.Y."/>
        </authorList>
    </citation>
    <scope>NUCLEOTIDE SEQUENCE</scope>
    <source>
        <strain evidence="10">R07B-5</strain>
    </source>
</reference>
<evidence type="ECO:0000256" key="1">
    <source>
        <dbReference type="ARBA" id="ARBA00004613"/>
    </source>
</evidence>
<keyword evidence="2" id="KW-0964">Secreted</keyword>
<feature type="disulfide bond" evidence="8">
    <location>
        <begin position="175"/>
        <end position="186"/>
    </location>
</feature>
<feature type="binding site" evidence="6">
    <location>
        <position position="466"/>
    </location>
    <ligand>
        <name>hydrogencarbonate</name>
        <dbReference type="ChEBI" id="CHEBI:17544"/>
        <label>1</label>
    </ligand>
</feature>
<feature type="domain" description="Transferrin-like" evidence="9">
    <location>
        <begin position="350"/>
        <end position="694"/>
    </location>
</feature>
<keyword evidence="5" id="KW-0813">Transport</keyword>
<dbReference type="GO" id="GO:0006826">
    <property type="term" value="P:iron ion transport"/>
    <property type="evidence" value="ECO:0007669"/>
    <property type="project" value="UniProtKB-KW"/>
</dbReference>
<dbReference type="AlphaFoldDB" id="A0AAD9NLZ7"/>
<evidence type="ECO:0000256" key="8">
    <source>
        <dbReference type="PIRSR" id="PIRSR002549-4"/>
    </source>
</evidence>
<evidence type="ECO:0000313" key="11">
    <source>
        <dbReference type="Proteomes" id="UP001209878"/>
    </source>
</evidence>
<dbReference type="FunFam" id="3.40.190.10:FF:000095">
    <property type="entry name" value="Lactotransferrin"/>
    <property type="match status" value="1"/>
</dbReference>
<feature type="disulfide bond" evidence="8">
    <location>
        <begin position="589"/>
        <end position="603"/>
    </location>
</feature>
<dbReference type="GO" id="GO:0005886">
    <property type="term" value="C:plasma membrane"/>
    <property type="evidence" value="ECO:0007669"/>
    <property type="project" value="TreeGrafter"/>
</dbReference>
<dbReference type="InterPro" id="IPR016357">
    <property type="entry name" value="Transferrin"/>
</dbReference>
<dbReference type="GO" id="GO:0005615">
    <property type="term" value="C:extracellular space"/>
    <property type="evidence" value="ECO:0007669"/>
    <property type="project" value="InterPro"/>
</dbReference>
<evidence type="ECO:0000256" key="2">
    <source>
        <dbReference type="ARBA" id="ARBA00022525"/>
    </source>
</evidence>
<keyword evidence="5" id="KW-0410">Iron transport</keyword>
<feature type="disulfide bond" evidence="8">
    <location>
        <begin position="237"/>
        <end position="251"/>
    </location>
</feature>
<feature type="binding site" evidence="7">
    <location>
        <position position="405"/>
    </location>
    <ligand>
        <name>Fe(3+)</name>
        <dbReference type="ChEBI" id="CHEBI:29034"/>
        <label>1</label>
    </ligand>
</feature>
<dbReference type="PROSITE" id="PS51408">
    <property type="entry name" value="TRANSFERRIN_LIKE_4"/>
    <property type="match status" value="2"/>
</dbReference>
<dbReference type="Proteomes" id="UP001209878">
    <property type="component" value="Unassembled WGS sequence"/>
</dbReference>
<dbReference type="Gene3D" id="3.40.190.10">
    <property type="entry name" value="Periplasmic binding protein-like II"/>
    <property type="match status" value="4"/>
</dbReference>
<feature type="disulfide bond" evidence="8">
    <location>
        <begin position="500"/>
        <end position="520"/>
    </location>
</feature>
<feature type="binding site" evidence="7">
    <location>
        <position position="195"/>
    </location>
    <ligand>
        <name>Fe(3+)</name>
        <dbReference type="ChEBI" id="CHEBI:29034"/>
        <label>1</label>
    </ligand>
</feature>
<feature type="disulfide bond" evidence="8">
    <location>
        <begin position="363"/>
        <end position="381"/>
    </location>
</feature>
<dbReference type="PROSITE" id="PS00205">
    <property type="entry name" value="TRANSFERRIN_LIKE_1"/>
    <property type="match status" value="1"/>
</dbReference>
<dbReference type="GO" id="GO:0005769">
    <property type="term" value="C:early endosome"/>
    <property type="evidence" value="ECO:0007669"/>
    <property type="project" value="TreeGrafter"/>
</dbReference>
<dbReference type="InterPro" id="IPR018195">
    <property type="entry name" value="Transferrin_Fe_BS"/>
</dbReference>
<dbReference type="PRINTS" id="PR00422">
    <property type="entry name" value="TRANSFERRIN"/>
</dbReference>
<feature type="binding site" evidence="7">
    <location>
        <position position="53"/>
    </location>
    <ligand>
        <name>Fe(3+)</name>
        <dbReference type="ChEBI" id="CHEBI:29034"/>
        <label>1</label>
    </ligand>
</feature>
<dbReference type="PANTHER" id="PTHR11485">
    <property type="entry name" value="TRANSFERRIN"/>
    <property type="match status" value="1"/>
</dbReference>
<feature type="binding site" evidence="6">
    <location>
        <position position="121"/>
    </location>
    <ligand>
        <name>hydrogencarbonate</name>
        <dbReference type="ChEBI" id="CHEBI:17544"/>
        <label>1</label>
    </ligand>
</feature>
<dbReference type="EMBL" id="JAODUO010000767">
    <property type="protein sequence ID" value="KAK2174910.1"/>
    <property type="molecule type" value="Genomic_DNA"/>
</dbReference>
<feature type="binding site" evidence="7">
    <location>
        <position position="434"/>
    </location>
    <ligand>
        <name>Fe(3+)</name>
        <dbReference type="ChEBI" id="CHEBI:29034"/>
        <label>1</label>
    </ligand>
</feature>
<keyword evidence="11" id="KW-1185">Reference proteome</keyword>
<dbReference type="InterPro" id="IPR001156">
    <property type="entry name" value="Transferrin-like_dom"/>
</dbReference>
<sequence length="728" mass="80988">MAAIQEREATSRPYPLRSRKYSELPTFTCMKGKDQFDCMQLIADKKADLIQLDPGMGYTGGQYYNLMPIMAEKYTTGPVSGNDGLTYKAVAVVKRSNSKVQNIDQLAGTKACFPGVGQAAGWVYPMSTLMESGKMPVTECNVPVKSAASFFGSLCAPDGLARYYNPFGNNPATICQNCAGDRHTMCTVNDPYAGYHGAFDCMHKGAGDVAFLRDITVLQATSNSSSGLRPEDYKLLCTDGTTASVTSSDTCNWGIISSNIIVTSEVRVMSFRTDYKQLLELLSYDFGVGGQSTDIFELFSSSKYNDNDLMFSDETKQLVDVGERNNYFTWVGAEHRRRLLVLNMCPEPQARWCVISKHEMQKCEDMIMALAAKNLKPDLNCIMGLSVRDCMEKIRVGDADLITLDAADVYVAGKYYNLIPIAAEDYSGYDTATYFAVAISRRTESYMTLFNLKNRRSCHSGVMTAAGWIIPVDKLIETGQIQIRGCNSYYHLGQFFSKSCVPGVLDSDYNTKGTNPINLCESCASGGQDRCLRNDEELYFGNSGAFRCLVEYGGDVAFAKHTTVRENTGSRNQAQWARNRRSDDYELLCTDGTRKDIDEWANCNLGEIPSNAIVTADFKTAEQRAIYWTLINYAQQFFASDSNPDFPMFASMLNHKDLMFQDSTVRLVAIKEKKQNYRDYLGASFIRAMERNDEIDCITSSANQVALVSVKQTTLVVCLVYLLASCLR</sequence>
<comment type="similarity">
    <text evidence="5">Belongs to the transferrin family.</text>
</comment>
<evidence type="ECO:0000256" key="3">
    <source>
        <dbReference type="ARBA" id="ARBA00022737"/>
    </source>
</evidence>
<feature type="disulfide bond" evidence="8">
    <location>
        <begin position="486"/>
        <end position="697"/>
    </location>
</feature>
<dbReference type="PIRSF" id="PIRSF002549">
    <property type="entry name" value="Transferrin"/>
    <property type="match status" value="1"/>
</dbReference>
<accession>A0AAD9NLZ7</accession>
<feature type="disulfide bond" evidence="8">
    <location>
        <begin position="353"/>
        <end position="390"/>
    </location>
</feature>
<organism evidence="10 11">
    <name type="scientific">Ridgeia piscesae</name>
    <name type="common">Tubeworm</name>
    <dbReference type="NCBI Taxonomy" id="27915"/>
    <lineage>
        <taxon>Eukaryota</taxon>
        <taxon>Metazoa</taxon>
        <taxon>Spiralia</taxon>
        <taxon>Lophotrochozoa</taxon>
        <taxon>Annelida</taxon>
        <taxon>Polychaeta</taxon>
        <taxon>Sedentaria</taxon>
        <taxon>Canalipalpata</taxon>
        <taxon>Sabellida</taxon>
        <taxon>Siboglinidae</taxon>
        <taxon>Ridgeia</taxon>
    </lineage>
</organism>
<dbReference type="PANTHER" id="PTHR11485:SF29">
    <property type="entry name" value="TRANSFERRIN 2"/>
    <property type="match status" value="1"/>
</dbReference>
<keyword evidence="5 7" id="KW-0479">Metal-binding</keyword>
<keyword evidence="5 7" id="KW-0408">Iron</keyword>
<dbReference type="GO" id="GO:0046872">
    <property type="term" value="F:metal ion binding"/>
    <property type="evidence" value="ECO:0007669"/>
    <property type="project" value="UniProtKB-KW"/>
</dbReference>
<feature type="disulfide bond" evidence="8">
    <location>
        <begin position="458"/>
        <end position="548"/>
    </location>
</feature>
<evidence type="ECO:0000256" key="5">
    <source>
        <dbReference type="PIRNR" id="PIRNR002549"/>
    </source>
</evidence>
<dbReference type="CDD" id="cd13529">
    <property type="entry name" value="PBP2_transferrin"/>
    <property type="match status" value="2"/>
</dbReference>
<protein>
    <recommendedName>
        <fullName evidence="9">Transferrin-like domain-containing protein</fullName>
    </recommendedName>
</protein>
<dbReference type="Pfam" id="PF00405">
    <property type="entry name" value="Transferrin"/>
    <property type="match status" value="2"/>
</dbReference>
<comment type="subcellular location">
    <subcellularLocation>
        <location evidence="1">Secreted</location>
    </subcellularLocation>
</comment>
<dbReference type="GO" id="GO:0055037">
    <property type="term" value="C:recycling endosome"/>
    <property type="evidence" value="ECO:0007669"/>
    <property type="project" value="TreeGrafter"/>
</dbReference>
<keyword evidence="4 8" id="KW-1015">Disulfide bond</keyword>
<proteinExistence type="inferred from homology"/>
<keyword evidence="5" id="KW-0406">Ion transport</keyword>
<gene>
    <name evidence="10" type="ORF">NP493_768g01007</name>
</gene>
<comment type="caution">
    <text evidence="10">The sequence shown here is derived from an EMBL/GenBank/DDBJ whole genome shotgun (WGS) entry which is preliminary data.</text>
</comment>
<keyword evidence="3" id="KW-0677">Repeat</keyword>